<keyword evidence="2" id="KW-1185">Reference proteome</keyword>
<proteinExistence type="predicted"/>
<sequence length="1089" mass="116578">MPTGIWLGRLEVGEFVARQYCRSHDVRCDLELKALDFDRLEAGGINIQNASETPLSIDSIDISLRWPQLFSPVVTSVEANAPSVEIDARDGKVTIGALKPFLSEGGNGSSGMPDVPPFLIRDGKVSILTDAGRVKGVVNSSGSLQRELQTQFRLQPANLKLGEQILQLRSAEADLVIAQDRVHGSWNVSLGEVRLKRVSGQELVLSGTIETPADHTYRAEWTAAAGHISLDEGDVSDLQWNGIAEILLEDLSAPETALIRSVLSDITVAAGRYLEHSAGTSKATLDLSALEAEGVQGNFSIEAEDASIDRLLFAESFVLTGDLALASDRLELPAGRLDATASVRGATLATELAQTATGSLSLPEPVDAHSDAFAGSLSELLSAFNAGVEAAGRFDLAEMRFDATVSRPAVVRSPSGQLALSVQPVSEHWLEIDRDNFLLAGRMRYSDGARGLEAKASELNVQQNFKTGQLQVSGAGVVIDPWQVEGRTLSLALSELAYRQTNADSSVMAVGKIGYSGPAFGLELDDVTIDAALQGLATDNVWNIRFAGKDCFDLAFSDVQIADTEIGPSAGEFCAPGGRLYSREQVDGRDVLKGSLSTPKLRLPVTLAGTDAPVILSSTVIDWTLADAFKLALSASEVQAPFEMAPDEKGNQLSGRFSSQSLKAGLVTTDQGIRVTANLSKNQFEMKDAPVKAGIDALSLSGPITDAGANLSWRADRIRIEDAINPPENALFAPLLTSGQGRMTAEEITYSGGLLAARSTVEIGQIDVTHRFDTASGEASLRGDGLRFEPDGLQFEDLSERLRGLAVNATGQVIPTVSASWTSSDVKAAGQIELQSVSFSTFRLGQVINLSGALNFNDFINFKTPPGQVFTVERLQITPAFGLENGRISLELLGTQGFQLESARWPFVGGELRIEPTRWIFDEPVQNLSVSAEEWELSRLINLFDIKDLDVQGRVSGEFPIEISGANVFLRNAQLSSVEDGLIRYQGALGEQASTADQYAKMAFDALRNFEYEVLAVGADGNLTDEIVVDLALSGHNPNLLEGQVFNLNISLQSKLAELIQSAVMSASGQATSDALVELVKQKQAAEKN</sequence>
<gene>
    <name evidence="1" type="ORF">ACFQDM_01135</name>
</gene>
<dbReference type="Proteomes" id="UP001596303">
    <property type="component" value="Unassembled WGS sequence"/>
</dbReference>
<evidence type="ECO:0000313" key="2">
    <source>
        <dbReference type="Proteomes" id="UP001596303"/>
    </source>
</evidence>
<evidence type="ECO:0000313" key="1">
    <source>
        <dbReference type="EMBL" id="MFC6196658.1"/>
    </source>
</evidence>
<comment type="caution">
    <text evidence="1">The sequence shown here is derived from an EMBL/GenBank/DDBJ whole genome shotgun (WGS) entry which is preliminary data.</text>
</comment>
<protein>
    <submittedName>
        <fullName evidence="1">YdbH domain-containing protein</fullName>
    </submittedName>
</protein>
<accession>A0ABW1S4T8</accession>
<dbReference type="InterPro" id="IPR021730">
    <property type="entry name" value="YdbH"/>
</dbReference>
<dbReference type="RefSeq" id="WP_377374361.1">
    <property type="nucleotide sequence ID" value="NZ_JBHSSW010000002.1"/>
</dbReference>
<organism evidence="1 2">
    <name type="scientific">Ponticaulis profundi</name>
    <dbReference type="NCBI Taxonomy" id="2665222"/>
    <lineage>
        <taxon>Bacteria</taxon>
        <taxon>Pseudomonadati</taxon>
        <taxon>Pseudomonadota</taxon>
        <taxon>Alphaproteobacteria</taxon>
        <taxon>Hyphomonadales</taxon>
        <taxon>Hyphomonadaceae</taxon>
        <taxon>Ponticaulis</taxon>
    </lineage>
</organism>
<name>A0ABW1S4T8_9PROT</name>
<dbReference type="Pfam" id="PF11739">
    <property type="entry name" value="YdbH-like"/>
    <property type="match status" value="1"/>
</dbReference>
<reference evidence="2" key="1">
    <citation type="journal article" date="2019" name="Int. J. Syst. Evol. Microbiol.">
        <title>The Global Catalogue of Microorganisms (GCM) 10K type strain sequencing project: providing services to taxonomists for standard genome sequencing and annotation.</title>
        <authorList>
            <consortium name="The Broad Institute Genomics Platform"/>
            <consortium name="The Broad Institute Genome Sequencing Center for Infectious Disease"/>
            <person name="Wu L."/>
            <person name="Ma J."/>
        </authorList>
    </citation>
    <scope>NUCLEOTIDE SEQUENCE [LARGE SCALE GENOMIC DNA]</scope>
    <source>
        <strain evidence="2">CGMCC-1.15741</strain>
    </source>
</reference>
<dbReference type="EMBL" id="JBHSSW010000002">
    <property type="protein sequence ID" value="MFC6196658.1"/>
    <property type="molecule type" value="Genomic_DNA"/>
</dbReference>